<evidence type="ECO:0000256" key="3">
    <source>
        <dbReference type="ARBA" id="ARBA00022603"/>
    </source>
</evidence>
<organism evidence="8 9">
    <name type="scientific">Bifidobacterium longum subsp. suis</name>
    <dbReference type="NCBI Taxonomy" id="1695"/>
    <lineage>
        <taxon>Bacteria</taxon>
        <taxon>Bacillati</taxon>
        <taxon>Actinomycetota</taxon>
        <taxon>Actinomycetes</taxon>
        <taxon>Bifidobacteriales</taxon>
        <taxon>Bifidobacteriaceae</taxon>
        <taxon>Bifidobacterium</taxon>
    </lineage>
</organism>
<dbReference type="AlphaFoldDB" id="A0A1S2VZQ9"/>
<accession>A0A1S2VZQ9</accession>
<evidence type="ECO:0000256" key="2">
    <source>
        <dbReference type="ARBA" id="ARBA00011900"/>
    </source>
</evidence>
<dbReference type="PANTHER" id="PTHR30481">
    <property type="entry name" value="DNA ADENINE METHYLASE"/>
    <property type="match status" value="1"/>
</dbReference>
<dbReference type="Gene3D" id="3.40.50.150">
    <property type="entry name" value="Vaccinia Virus protein VP39"/>
    <property type="match status" value="1"/>
</dbReference>
<evidence type="ECO:0000256" key="5">
    <source>
        <dbReference type="ARBA" id="ARBA00022691"/>
    </source>
</evidence>
<evidence type="ECO:0000313" key="9">
    <source>
        <dbReference type="Proteomes" id="UP000181801"/>
    </source>
</evidence>
<dbReference type="NCBIfam" id="TIGR00571">
    <property type="entry name" value="dam"/>
    <property type="match status" value="1"/>
</dbReference>
<dbReference type="GO" id="GO:0043565">
    <property type="term" value="F:sequence-specific DNA binding"/>
    <property type="evidence" value="ECO:0007669"/>
    <property type="project" value="TreeGrafter"/>
</dbReference>
<dbReference type="EC" id="2.1.1.72" evidence="2 7"/>
<dbReference type="GO" id="GO:0009007">
    <property type="term" value="F:site-specific DNA-methyltransferase (adenine-specific) activity"/>
    <property type="evidence" value="ECO:0007669"/>
    <property type="project" value="UniProtKB-UniRule"/>
</dbReference>
<evidence type="ECO:0000256" key="6">
    <source>
        <dbReference type="ARBA" id="ARBA00047942"/>
    </source>
</evidence>
<proteinExistence type="inferred from homology"/>
<dbReference type="RefSeq" id="WP_038425891.1">
    <property type="nucleotide sequence ID" value="NZ_CP169558.1"/>
</dbReference>
<evidence type="ECO:0000256" key="1">
    <source>
        <dbReference type="ARBA" id="ARBA00006594"/>
    </source>
</evidence>
<comment type="similarity">
    <text evidence="1 7">Belongs to the N(4)/N(6)-methyltransferase family.</text>
</comment>
<dbReference type="InterPro" id="IPR012263">
    <property type="entry name" value="M_m6A_EcoRV"/>
</dbReference>
<comment type="catalytic activity">
    <reaction evidence="6 7">
        <text>a 2'-deoxyadenosine in DNA + S-adenosyl-L-methionine = an N(6)-methyl-2'-deoxyadenosine in DNA + S-adenosyl-L-homocysteine + H(+)</text>
        <dbReference type="Rhea" id="RHEA:15197"/>
        <dbReference type="Rhea" id="RHEA-COMP:12418"/>
        <dbReference type="Rhea" id="RHEA-COMP:12419"/>
        <dbReference type="ChEBI" id="CHEBI:15378"/>
        <dbReference type="ChEBI" id="CHEBI:57856"/>
        <dbReference type="ChEBI" id="CHEBI:59789"/>
        <dbReference type="ChEBI" id="CHEBI:90615"/>
        <dbReference type="ChEBI" id="CHEBI:90616"/>
        <dbReference type="EC" id="2.1.1.72"/>
    </reaction>
</comment>
<dbReference type="Proteomes" id="UP000181801">
    <property type="component" value="Unassembled WGS sequence"/>
</dbReference>
<dbReference type="GO" id="GO:0032259">
    <property type="term" value="P:methylation"/>
    <property type="evidence" value="ECO:0007669"/>
    <property type="project" value="UniProtKB-KW"/>
</dbReference>
<dbReference type="Gene3D" id="1.10.1020.10">
    <property type="entry name" value="Adenine-specific Methyltransferase, Domain 2"/>
    <property type="match status" value="1"/>
</dbReference>
<dbReference type="Pfam" id="PF02086">
    <property type="entry name" value="MethyltransfD12"/>
    <property type="match status" value="1"/>
</dbReference>
<reference evidence="8 9" key="1">
    <citation type="journal article" date="2016" name="BMC Microbiol.">
        <title>Fucosyllactose and L-fucose utilization of infant Bifidobacterium longum and Bifidobacterium kashiwanohense.</title>
        <authorList>
            <person name="Bunesova V."/>
            <person name="Lacroix C."/>
            <person name="Schwab C."/>
        </authorList>
    </citation>
    <scope>NUCLEOTIDE SEQUENCE [LARGE SCALE GENOMIC DNA]</scope>
    <source>
        <strain evidence="8 9">BSM11-5</strain>
    </source>
</reference>
<dbReference type="PANTHER" id="PTHR30481:SF3">
    <property type="entry name" value="DNA ADENINE METHYLASE"/>
    <property type="match status" value="1"/>
</dbReference>
<dbReference type="PROSITE" id="PS00092">
    <property type="entry name" value="N6_MTASE"/>
    <property type="match status" value="1"/>
</dbReference>
<evidence type="ECO:0000313" key="8">
    <source>
        <dbReference type="EMBL" id="OIN63716.1"/>
    </source>
</evidence>
<keyword evidence="3 7" id="KW-0489">Methyltransferase</keyword>
<dbReference type="GO" id="GO:0006298">
    <property type="term" value="P:mismatch repair"/>
    <property type="evidence" value="ECO:0007669"/>
    <property type="project" value="TreeGrafter"/>
</dbReference>
<dbReference type="InterPro" id="IPR002052">
    <property type="entry name" value="DNA_methylase_N6_adenine_CS"/>
</dbReference>
<keyword evidence="5 7" id="KW-0949">S-adenosyl-L-methionine</keyword>
<protein>
    <recommendedName>
        <fullName evidence="2 7">Site-specific DNA-methyltransferase (adenine-specific)</fullName>
        <ecNumber evidence="2 7">2.1.1.72</ecNumber>
    </recommendedName>
</protein>
<evidence type="ECO:0000256" key="4">
    <source>
        <dbReference type="ARBA" id="ARBA00022679"/>
    </source>
</evidence>
<dbReference type="GO" id="GO:0009307">
    <property type="term" value="P:DNA restriction-modification system"/>
    <property type="evidence" value="ECO:0007669"/>
    <property type="project" value="InterPro"/>
</dbReference>
<gene>
    <name evidence="8" type="ORF">BFS26_05110</name>
</gene>
<comment type="caution">
    <text evidence="8">The sequence shown here is derived from an EMBL/GenBank/DDBJ whole genome shotgun (WGS) entry which is preliminary data.</text>
</comment>
<dbReference type="PRINTS" id="PR00505">
    <property type="entry name" value="D12N6MTFRASE"/>
</dbReference>
<evidence type="ECO:0000256" key="7">
    <source>
        <dbReference type="RuleBase" id="RU361257"/>
    </source>
</evidence>
<sequence>MRDKKTMIQSPLNYTGGKFKLLPQILPLFPGKIDQFVDLFCGGCNVGLNVTANKVIYNDLDENVINLYKTLLRLGHDMTFEYIHQIIDDYELSLASQKGYAYYGCDSSKGLSRYNKPHFLQLRSDFNARQKKDSYNYIMLYVLIVYAFNNQIRFNSKGEYNLPAGKRDFNESMSHKLSAFIEKIQSQNCLFTCSDFKDFDIAQLTSGDFVYADPPYLITCATYNEQGGWNEDDECALLSFLDRLDESDIRFALSNVLRSKGRENQVLIQWLKERKDKYQVIPLNKSYSNSNYQVKDRVSNSEEVLIVNY</sequence>
<name>A0A1S2VZQ9_BIFLN</name>
<dbReference type="InterPro" id="IPR023095">
    <property type="entry name" value="Ade_MeTrfase_dom_2"/>
</dbReference>
<dbReference type="InterPro" id="IPR012327">
    <property type="entry name" value="MeTrfase_D12"/>
</dbReference>
<dbReference type="PIRSF" id="PIRSF000398">
    <property type="entry name" value="M_m6A_EcoRV"/>
    <property type="match status" value="1"/>
</dbReference>
<dbReference type="InterPro" id="IPR029063">
    <property type="entry name" value="SAM-dependent_MTases_sf"/>
</dbReference>
<dbReference type="EMBL" id="MOAE01000027">
    <property type="protein sequence ID" value="OIN63716.1"/>
    <property type="molecule type" value="Genomic_DNA"/>
</dbReference>
<dbReference type="GO" id="GO:1904047">
    <property type="term" value="F:S-adenosyl-L-methionine binding"/>
    <property type="evidence" value="ECO:0007669"/>
    <property type="project" value="TreeGrafter"/>
</dbReference>
<dbReference type="SUPFAM" id="SSF53335">
    <property type="entry name" value="S-adenosyl-L-methionine-dependent methyltransferases"/>
    <property type="match status" value="1"/>
</dbReference>
<keyword evidence="4 7" id="KW-0808">Transferase</keyword>